<evidence type="ECO:0000256" key="3">
    <source>
        <dbReference type="ARBA" id="ARBA00021872"/>
    </source>
</evidence>
<evidence type="ECO:0000256" key="7">
    <source>
        <dbReference type="ARBA" id="ARBA00023239"/>
    </source>
</evidence>
<evidence type="ECO:0000313" key="14">
    <source>
        <dbReference type="Proteomes" id="UP000053512"/>
    </source>
</evidence>
<dbReference type="GO" id="GO:0009094">
    <property type="term" value="P:L-phenylalanine biosynthetic process"/>
    <property type="evidence" value="ECO:0007669"/>
    <property type="project" value="UniProtKB-UniPathway"/>
</dbReference>
<dbReference type="SUPFAM" id="SSF53850">
    <property type="entry name" value="Periplasmic binding protein-like II"/>
    <property type="match status" value="1"/>
</dbReference>
<dbReference type="PANTHER" id="PTHR21022:SF19">
    <property type="entry name" value="PREPHENATE DEHYDRATASE-RELATED"/>
    <property type="match status" value="1"/>
</dbReference>
<evidence type="ECO:0000259" key="12">
    <source>
        <dbReference type="PROSITE" id="PS51671"/>
    </source>
</evidence>
<dbReference type="OrthoDB" id="9802281at2"/>
<dbReference type="SUPFAM" id="SSF55021">
    <property type="entry name" value="ACT-like"/>
    <property type="match status" value="1"/>
</dbReference>
<name>A0A0W8I310_KOCRO</name>
<keyword evidence="7 10" id="KW-0456">Lyase</keyword>
<dbReference type="PROSITE" id="PS51171">
    <property type="entry name" value="PREPHENATE_DEHYDR_3"/>
    <property type="match status" value="1"/>
</dbReference>
<dbReference type="Gene3D" id="3.30.70.260">
    <property type="match status" value="1"/>
</dbReference>
<protein>
    <recommendedName>
        <fullName evidence="3 10">Prephenate dehydratase</fullName>
        <shortName evidence="10">PDT</shortName>
        <ecNumber evidence="2 10">4.2.1.51</ecNumber>
    </recommendedName>
</protein>
<dbReference type="NCBIfam" id="NF008865">
    <property type="entry name" value="PRK11898.1"/>
    <property type="match status" value="1"/>
</dbReference>
<dbReference type="InterPro" id="IPR001086">
    <property type="entry name" value="Preph_deHydtase"/>
</dbReference>
<evidence type="ECO:0000313" key="13">
    <source>
        <dbReference type="EMBL" id="KUG52131.1"/>
    </source>
</evidence>
<dbReference type="FunFam" id="3.40.190.10:FF:000064">
    <property type="entry name" value="Prephenate dehydratase"/>
    <property type="match status" value="1"/>
</dbReference>
<dbReference type="Gene3D" id="3.40.190.10">
    <property type="entry name" value="Periplasmic binding protein-like II"/>
    <property type="match status" value="2"/>
</dbReference>
<evidence type="ECO:0000256" key="9">
    <source>
        <dbReference type="PIRSR" id="PIRSR001500-2"/>
    </source>
</evidence>
<evidence type="ECO:0000256" key="5">
    <source>
        <dbReference type="ARBA" id="ARBA00023141"/>
    </source>
</evidence>
<dbReference type="InterPro" id="IPR045865">
    <property type="entry name" value="ACT-like_dom_sf"/>
</dbReference>
<keyword evidence="6 10" id="KW-0584">Phenylalanine biosynthesis</keyword>
<dbReference type="Pfam" id="PF01842">
    <property type="entry name" value="ACT"/>
    <property type="match status" value="1"/>
</dbReference>
<dbReference type="eggNOG" id="COG0077">
    <property type="taxonomic scope" value="Bacteria"/>
</dbReference>
<dbReference type="PROSITE" id="PS00858">
    <property type="entry name" value="PREPHENATE_DEHYDR_2"/>
    <property type="match status" value="1"/>
</dbReference>
<feature type="site" description="Essential for prephenate dehydratase activity" evidence="9">
    <location>
        <position position="204"/>
    </location>
</feature>
<dbReference type="FunFam" id="3.30.70.260:FF:000012">
    <property type="entry name" value="Prephenate dehydratase"/>
    <property type="match status" value="1"/>
</dbReference>
<organism evidence="13 14">
    <name type="scientific">Kocuria rosea subsp. polaris</name>
    <dbReference type="NCBI Taxonomy" id="136273"/>
    <lineage>
        <taxon>Bacteria</taxon>
        <taxon>Bacillati</taxon>
        <taxon>Actinomycetota</taxon>
        <taxon>Actinomycetes</taxon>
        <taxon>Micrococcales</taxon>
        <taxon>Micrococcaceae</taxon>
        <taxon>Kocuria</taxon>
    </lineage>
</organism>
<dbReference type="Pfam" id="PF00800">
    <property type="entry name" value="PDT"/>
    <property type="match status" value="1"/>
</dbReference>
<feature type="domain" description="Prephenate dehydratase" evidence="11">
    <location>
        <begin position="21"/>
        <end position="211"/>
    </location>
</feature>
<feature type="domain" description="ACT" evidence="12">
    <location>
        <begin position="227"/>
        <end position="304"/>
    </location>
</feature>
<dbReference type="CDD" id="cd13632">
    <property type="entry name" value="PBP2_Aa-PDT_like"/>
    <property type="match status" value="1"/>
</dbReference>
<keyword evidence="4 10" id="KW-0028">Amino-acid biosynthesis</keyword>
<evidence type="ECO:0000256" key="4">
    <source>
        <dbReference type="ARBA" id="ARBA00022605"/>
    </source>
</evidence>
<comment type="caution">
    <text evidence="13">The sequence shown here is derived from an EMBL/GenBank/DDBJ whole genome shotgun (WGS) entry which is preliminary data.</text>
</comment>
<dbReference type="EC" id="4.2.1.51" evidence="2 10"/>
<dbReference type="EMBL" id="LQBK01000040">
    <property type="protein sequence ID" value="KUG52131.1"/>
    <property type="molecule type" value="Genomic_DNA"/>
</dbReference>
<dbReference type="GO" id="GO:0005737">
    <property type="term" value="C:cytoplasm"/>
    <property type="evidence" value="ECO:0007669"/>
    <property type="project" value="TreeGrafter"/>
</dbReference>
<dbReference type="AlphaFoldDB" id="A0A0W8I310"/>
<dbReference type="UniPathway" id="UPA00121">
    <property type="reaction ID" value="UER00345"/>
</dbReference>
<evidence type="ECO:0000256" key="1">
    <source>
        <dbReference type="ARBA" id="ARBA00004741"/>
    </source>
</evidence>
<evidence type="ECO:0000256" key="10">
    <source>
        <dbReference type="RuleBase" id="RU361254"/>
    </source>
</evidence>
<reference evidence="14" key="1">
    <citation type="submission" date="2015-12" db="EMBL/GenBank/DDBJ databases">
        <authorList>
            <person name="Nair G.R."/>
            <person name="Kaur G."/>
            <person name="Mayilraj S."/>
        </authorList>
    </citation>
    <scope>NUCLEOTIDE SEQUENCE [LARGE SCALE GENOMIC DNA]</scope>
    <source>
        <strain evidence="14">CD08_4</strain>
    </source>
</reference>
<proteinExistence type="predicted"/>
<dbReference type="InterPro" id="IPR008242">
    <property type="entry name" value="Chor_mutase/pphenate_deHydtase"/>
</dbReference>
<comment type="pathway">
    <text evidence="1 10">Amino-acid biosynthesis; L-phenylalanine biosynthesis; phenylpyruvate from prephenate: step 1/1.</text>
</comment>
<dbReference type="GO" id="GO:0004664">
    <property type="term" value="F:prephenate dehydratase activity"/>
    <property type="evidence" value="ECO:0007669"/>
    <property type="project" value="UniProtKB-UniRule"/>
</dbReference>
<evidence type="ECO:0000256" key="8">
    <source>
        <dbReference type="ARBA" id="ARBA00047848"/>
    </source>
</evidence>
<dbReference type="InterPro" id="IPR002912">
    <property type="entry name" value="ACT_dom"/>
</dbReference>
<dbReference type="Proteomes" id="UP000053512">
    <property type="component" value="Unassembled WGS sequence"/>
</dbReference>
<keyword evidence="5 10" id="KW-0057">Aromatic amino acid biosynthesis</keyword>
<dbReference type="PIRSF" id="PIRSF001500">
    <property type="entry name" value="Chor_mut_pdt_Ppr"/>
    <property type="match status" value="1"/>
</dbReference>
<gene>
    <name evidence="10" type="primary">pheA</name>
    <name evidence="13" type="ORF">AVL61_07225</name>
</gene>
<evidence type="ECO:0000259" key="11">
    <source>
        <dbReference type="PROSITE" id="PS51171"/>
    </source>
</evidence>
<dbReference type="InterPro" id="IPR018528">
    <property type="entry name" value="Preph_deHydtase_CS"/>
</dbReference>
<evidence type="ECO:0000256" key="2">
    <source>
        <dbReference type="ARBA" id="ARBA00013147"/>
    </source>
</evidence>
<dbReference type="PROSITE" id="PS51671">
    <property type="entry name" value="ACT"/>
    <property type="match status" value="1"/>
</dbReference>
<sequence length="352" mass="37053">MDGRREAHGVRDGRDPDRPLRYAYLGPAGTFTEAALLGVEGARDAERVPVSSVPVALAAVRAGEVDAAMVPIENSVEGGVTATLDTVATGSELRIVREALVPISFVLVAPPGTALADVRTVSTHSHAWAQVRGWMDARLPDVDYVPASSTAAAALALLPGRPGRGAPARDAGFDAAVCSPVVVEQHPELEVLAEDIGDNRAAVTRFVLVARPGAPLPPRTGADRTTLVIPLWEDRAGALMEILEQFATRGVNLSRIESRPTGNFLGEYFFSVDVDGHILDARVAEALEGLRRVCPSTRFLGSYPRADHKVATVARQHSDGAFREAEAWVAALQGRAHRAPGAPSAPSAPGSA</sequence>
<dbReference type="STRING" id="136273.GY22_08265"/>
<dbReference type="CDD" id="cd04905">
    <property type="entry name" value="ACT_CM-PDT"/>
    <property type="match status" value="1"/>
</dbReference>
<dbReference type="PANTHER" id="PTHR21022">
    <property type="entry name" value="PREPHENATE DEHYDRATASE P PROTEIN"/>
    <property type="match status" value="1"/>
</dbReference>
<comment type="catalytic activity">
    <reaction evidence="8 10">
        <text>prephenate + H(+) = 3-phenylpyruvate + CO2 + H2O</text>
        <dbReference type="Rhea" id="RHEA:21648"/>
        <dbReference type="ChEBI" id="CHEBI:15377"/>
        <dbReference type="ChEBI" id="CHEBI:15378"/>
        <dbReference type="ChEBI" id="CHEBI:16526"/>
        <dbReference type="ChEBI" id="CHEBI:18005"/>
        <dbReference type="ChEBI" id="CHEBI:29934"/>
        <dbReference type="EC" id="4.2.1.51"/>
    </reaction>
</comment>
<accession>A0A0W8I310</accession>
<evidence type="ECO:0000256" key="6">
    <source>
        <dbReference type="ARBA" id="ARBA00023222"/>
    </source>
</evidence>